<name>A0ABQ5W3F4_9HYPH</name>
<dbReference type="Pfam" id="PF07703">
    <property type="entry name" value="A2M_BRD"/>
    <property type="match status" value="1"/>
</dbReference>
<dbReference type="InterPro" id="IPR049120">
    <property type="entry name" value="A2M_bMG2"/>
</dbReference>
<dbReference type="Proteomes" id="UP001156691">
    <property type="component" value="Unassembled WGS sequence"/>
</dbReference>
<evidence type="ECO:0000259" key="6">
    <source>
        <dbReference type="PROSITE" id="PS50948"/>
    </source>
</evidence>
<dbReference type="SUPFAM" id="SSF57414">
    <property type="entry name" value="Hairpin loop containing domain-like"/>
    <property type="match status" value="1"/>
</dbReference>
<feature type="domain" description="Apple" evidence="6">
    <location>
        <begin position="25"/>
        <end position="93"/>
    </location>
</feature>
<dbReference type="Pfam" id="PF00024">
    <property type="entry name" value="PAN_1"/>
    <property type="match status" value="1"/>
</dbReference>
<dbReference type="Gene3D" id="2.60.40.1930">
    <property type="match status" value="1"/>
</dbReference>
<dbReference type="SMART" id="SM01419">
    <property type="entry name" value="Thiol-ester_cl"/>
    <property type="match status" value="1"/>
</dbReference>
<dbReference type="InterPro" id="IPR041462">
    <property type="entry name" value="Bact_A2M_MG6"/>
</dbReference>
<dbReference type="Pfam" id="PF01835">
    <property type="entry name" value="MG2"/>
    <property type="match status" value="1"/>
</dbReference>
<dbReference type="Pfam" id="PF17962">
    <property type="entry name" value="bMG6"/>
    <property type="match status" value="1"/>
</dbReference>
<dbReference type="CDD" id="cd01100">
    <property type="entry name" value="APPLE_Factor_XI_like"/>
    <property type="match status" value="1"/>
</dbReference>
<feature type="compositionally biased region" description="Polar residues" evidence="5">
    <location>
        <begin position="1660"/>
        <end position="1673"/>
    </location>
</feature>
<feature type="region of interest" description="Disordered" evidence="5">
    <location>
        <begin position="1660"/>
        <end position="1680"/>
    </location>
</feature>
<dbReference type="InterPro" id="IPR001599">
    <property type="entry name" value="Macroglobln_a2"/>
</dbReference>
<dbReference type="Gene3D" id="3.50.4.10">
    <property type="entry name" value="Hepatocyte Growth Factor"/>
    <property type="match status" value="1"/>
</dbReference>
<dbReference type="InterPro" id="IPR008930">
    <property type="entry name" value="Terpenoid_cyclase/PrenylTrfase"/>
</dbReference>
<dbReference type="PROSITE" id="PS50948">
    <property type="entry name" value="PAN"/>
    <property type="match status" value="1"/>
</dbReference>
<dbReference type="InterPro" id="IPR003609">
    <property type="entry name" value="Pan_app"/>
</dbReference>
<accession>A0ABQ5W3F4</accession>
<reference evidence="8" key="1">
    <citation type="journal article" date="2019" name="Int. J. Syst. Evol. Microbiol.">
        <title>The Global Catalogue of Microorganisms (GCM) 10K type strain sequencing project: providing services to taxonomists for standard genome sequencing and annotation.</title>
        <authorList>
            <consortium name="The Broad Institute Genomics Platform"/>
            <consortium name="The Broad Institute Genome Sequencing Center for Infectious Disease"/>
            <person name="Wu L."/>
            <person name="Ma J."/>
        </authorList>
    </citation>
    <scope>NUCLEOTIDE SEQUENCE [LARGE SCALE GENOMIC DNA]</scope>
    <source>
        <strain evidence="8">NBRC 112416</strain>
    </source>
</reference>
<evidence type="ECO:0000256" key="4">
    <source>
        <dbReference type="ARBA" id="ARBA00023157"/>
    </source>
</evidence>
<dbReference type="Pfam" id="PF11974">
    <property type="entry name" value="bMG3"/>
    <property type="match status" value="1"/>
</dbReference>
<dbReference type="SUPFAM" id="SSF48239">
    <property type="entry name" value="Terpenoid cyclases/Protein prenyltransferases"/>
    <property type="match status" value="1"/>
</dbReference>
<dbReference type="SMART" id="SM01359">
    <property type="entry name" value="A2M_N_2"/>
    <property type="match status" value="1"/>
</dbReference>
<dbReference type="InterPro" id="IPR011625">
    <property type="entry name" value="A2M_N_BRD"/>
</dbReference>
<keyword evidence="2" id="KW-0732">Signal</keyword>
<sequence>MPGTRDWARWFGAAVLMLVGLASVSADTKINLFDNTDLPGFDYGILRNTTLDACQAACADDRICRAFTFNDKSGWCFLKGEMGTQTDYDGATSGRVSRSPSPAMISAERLAELPFPGQNIVDAAKRLATDLPSTDTPPPGAQYAELVASGHQAMTGQNPAGAMVAYRQALAINVNDPAIWQALADAALTRAEAVAGRSSGDNSYDLGWLAAQAAMNAFLRSESEADRADALRTLAQGLEYREMWREVIASYRASLALEADPELEAHLDEVVAQHGFRVTDHEVNAEGAVPRICANFSEPLGRSNANLSDYVVVDSAQAAVDIEDNRICIEGVEHGKRYSIRLRAGLPSATGETLRKDVALDVYVPDRSPFVGFANTAYVMPSSLGGGLPVSSVNAETAEIMIYRIGDRTIATAVRDGLFSGDLTQYSAEEIADQTGELVYEGEVDLDRGQRNAMVTTAIPVGEAIGEMQPGAYVITATVKGEEQTYWSERATQWFIVTDLGLTTVKGDDGVHVFVRNLSGAAPVDEVTVRLVAVNNEILGEVTTDADGRAVFAPGLARGTGGRAPQLLTAETADGDYAFLDLSQPAFDLTDRGVEGRPSPGPLDVFATTERGVYRPGETVFFTALVRDARANAVADLPLTMELQRPDGVVANRQVFDAQGAGSYFVALPMASEALRGAWTLRLYADPKADALSSTTFLVEDFEPERLAFELSASDAPIVPGEVTEVDVAAKYLYGATAPGLKIEADAITRPRTTLAGFAGYVFGRVDDTVETSRLPLGVVGTTDDAGNAVAEITLPEPYATTRPLEAQLLLRLVDTNGRTIERSLTRPVRAEGDRLGIKPVFQDSSEIDAGSPAMFEIIAVSPDGDAIAKPGVRWSLSRIETSYQWYRDGSTWKWEAITTPREVATGTADIPAGGPANVGANVDWGRYRLEVESDGPDRHSSSYEFYAGYYYVDAGSDTPDTLKVALDKDAYRVGETAQLRLEPQFAGNALIMVIDNRVIAMEAVEVPEEGTTVALPVTEEWGPGAYVTAVLYRAADRRQERMPTRALGLAFADVDPGDRKLDVALDVPSESLPRQGLEVTVDLGNVPAGTEAYVAVAAVDLGILNLTNFGVPAPDDWYFGQRQLGMDIRDLYGRLIDPTQGLPGALRSGGDGGASRLGTPPPTTVLVAQHSGIVTVDENGTASISFDLPDFAGTVRLMAMAWTDTAVGHASEDVIVRDPVVVTLSPPRFLRVGDESRLLVEVNNVTGEAGTYTVALSTGAGIGTNAGTTEVELATGARTALDLRLTGDAIGDWPVVLTLTQPDGSSLEKQLTLGVRPVSALVSTREVIPIPAGEAVSIGDDYLERYLTGTGELTIAIGPMARLDLPGLLTALDRYPYGCVEQVSSRALPLVYLNEVAQRIGLGTEGEIDQAVADAITAVLAKQSSSGGFGLWSPYDGGSLWLDGFVTDFLLRAKAGGYTVPELALTMALDNLANQLAYASDFEDGGEDVAYALYDLARAGRASIGDLRYYLEARLDAFASPLAQAQLGAALALYGDQPRANTAFEAALAKLDEEGRSSRHVDYGSNIRDLAGVIALAAEFKPSGVDLVALTGELARLRDEVSYTSTQEDSWTLLAAAALGREASSGEVTINGEAANGEIYRRFLADDLTTPVEIVNTGSSDTELGVTSTGYPTTPPKPSANGFTLSRSYYLPDGTPIDPTAAPLAQNDRLVVIVRLRPHDLGSGQYVVADPLPAGFEIENPDLSAGEGASDLGWLEVDRPVHVESRTDQYVAAFRYYSKPSGSITTAYMVRAVSPGSFVLPGATVEDMYRPERRAITASGMVEVTPTGP</sequence>
<dbReference type="PANTHER" id="PTHR40094">
    <property type="entry name" value="ALPHA-2-MACROGLOBULIN HOMOLOG"/>
    <property type="match status" value="1"/>
</dbReference>
<proteinExistence type="inferred from homology"/>
<dbReference type="InterPro" id="IPR051802">
    <property type="entry name" value="YfhM-like"/>
</dbReference>
<dbReference type="SMART" id="SM00223">
    <property type="entry name" value="APPLE"/>
    <property type="match status" value="1"/>
</dbReference>
<evidence type="ECO:0000256" key="2">
    <source>
        <dbReference type="ARBA" id="ARBA00022729"/>
    </source>
</evidence>
<dbReference type="Pfam" id="PF17972">
    <property type="entry name" value="bMG5"/>
    <property type="match status" value="1"/>
</dbReference>
<dbReference type="InterPro" id="IPR041203">
    <property type="entry name" value="Bact_A2M_MG5"/>
</dbReference>
<keyword evidence="3" id="KW-0677">Repeat</keyword>
<dbReference type="InterPro" id="IPR026284">
    <property type="entry name" value="A2MG_proteobact"/>
</dbReference>
<dbReference type="Pfam" id="PF21142">
    <property type="entry name" value="A2M_bMG2"/>
    <property type="match status" value="1"/>
</dbReference>
<dbReference type="Pfam" id="PF17973">
    <property type="entry name" value="bMG10"/>
    <property type="match status" value="1"/>
</dbReference>
<evidence type="ECO:0000313" key="7">
    <source>
        <dbReference type="EMBL" id="GLQ54263.1"/>
    </source>
</evidence>
<dbReference type="Pfam" id="PF00207">
    <property type="entry name" value="A2M"/>
    <property type="match status" value="1"/>
</dbReference>
<dbReference type="InterPro" id="IPR047565">
    <property type="entry name" value="Alpha-macroglob_thiol-ester_cl"/>
</dbReference>
<dbReference type="InterPro" id="IPR002890">
    <property type="entry name" value="MG2"/>
</dbReference>
<comment type="similarity">
    <text evidence="1">Belongs to the protease inhibitor I39 (alpha-2-macroglobulin) family. Bacterial alpha-2-macroglobulin subfamily.</text>
</comment>
<dbReference type="InterPro" id="IPR041246">
    <property type="entry name" value="Bact_MG10"/>
</dbReference>
<organism evidence="7 8">
    <name type="scientific">Devosia nitrariae</name>
    <dbReference type="NCBI Taxonomy" id="2071872"/>
    <lineage>
        <taxon>Bacteria</taxon>
        <taxon>Pseudomonadati</taxon>
        <taxon>Pseudomonadota</taxon>
        <taxon>Alphaproteobacteria</taxon>
        <taxon>Hyphomicrobiales</taxon>
        <taxon>Devosiaceae</taxon>
        <taxon>Devosia</taxon>
    </lineage>
</organism>
<evidence type="ECO:0000256" key="3">
    <source>
        <dbReference type="ARBA" id="ARBA00022737"/>
    </source>
</evidence>
<evidence type="ECO:0000256" key="5">
    <source>
        <dbReference type="SAM" id="MobiDB-lite"/>
    </source>
</evidence>
<protein>
    <submittedName>
        <fullName evidence="7">Membrane protein</fullName>
    </submittedName>
</protein>
<keyword evidence="4" id="KW-1015">Disulfide bond</keyword>
<dbReference type="PIRSF" id="PIRSF038980">
    <property type="entry name" value="A2M_bac"/>
    <property type="match status" value="1"/>
</dbReference>
<dbReference type="RefSeq" id="WP_284339698.1">
    <property type="nucleotide sequence ID" value="NZ_BSNS01000007.1"/>
</dbReference>
<evidence type="ECO:0000313" key="8">
    <source>
        <dbReference type="Proteomes" id="UP001156691"/>
    </source>
</evidence>
<comment type="caution">
    <text evidence="7">The sequence shown here is derived from an EMBL/GenBank/DDBJ whole genome shotgun (WGS) entry which is preliminary data.</text>
</comment>
<dbReference type="SMART" id="SM01360">
    <property type="entry name" value="A2M"/>
    <property type="match status" value="1"/>
</dbReference>
<gene>
    <name evidence="7" type="ORF">GCM10010862_15220</name>
</gene>
<dbReference type="Gene3D" id="1.50.10.20">
    <property type="match status" value="1"/>
</dbReference>
<dbReference type="CDD" id="cd02891">
    <property type="entry name" value="A2M_like"/>
    <property type="match status" value="1"/>
</dbReference>
<evidence type="ECO:0000256" key="1">
    <source>
        <dbReference type="ARBA" id="ARBA00010556"/>
    </source>
</evidence>
<dbReference type="InterPro" id="IPR021868">
    <property type="entry name" value="Alpha_2_Macroglob_MG3"/>
</dbReference>
<dbReference type="InterPro" id="IPR000177">
    <property type="entry name" value="Apple"/>
</dbReference>
<dbReference type="EMBL" id="BSNS01000007">
    <property type="protein sequence ID" value="GLQ54263.1"/>
    <property type="molecule type" value="Genomic_DNA"/>
</dbReference>
<keyword evidence="8" id="KW-1185">Reference proteome</keyword>
<dbReference type="PANTHER" id="PTHR40094:SF1">
    <property type="entry name" value="UBIQUITIN DOMAIN-CONTAINING PROTEIN"/>
    <property type="match status" value="1"/>
</dbReference>